<keyword evidence="5" id="KW-0548">Nucleotidyltransferase</keyword>
<name>A0A392NC07_9FABA</name>
<protein>
    <recommendedName>
        <fullName evidence="2">DNA-directed RNA polymerase</fullName>
        <ecNumber evidence="2">2.7.7.6</ecNumber>
    </recommendedName>
</protein>
<comment type="similarity">
    <text evidence="1">Belongs to the phage and mitochondrial RNA polymerase family.</text>
</comment>
<evidence type="ECO:0000259" key="8">
    <source>
        <dbReference type="Pfam" id="PF00940"/>
    </source>
</evidence>
<dbReference type="PROSITE" id="PS00489">
    <property type="entry name" value="RNA_POL_PHAGE_2"/>
    <property type="match status" value="1"/>
</dbReference>
<sequence>VDRKLVKQTVMTSVYGVTYIGAREQIKRRLKERGAIADDSELFGAACYAAKVTLTALEEMFQGARSIMNWLGDCAKVIASDNQPVRWTTPLGLPVVQPYRKLGRHIVKTSLQMLTLQRETDKVIRQ</sequence>
<dbReference type="SUPFAM" id="SSF56672">
    <property type="entry name" value="DNA/RNA polymerases"/>
    <property type="match status" value="1"/>
</dbReference>
<gene>
    <name evidence="9" type="ORF">A2U01_0018205</name>
</gene>
<evidence type="ECO:0000256" key="4">
    <source>
        <dbReference type="ARBA" id="ARBA00022679"/>
    </source>
</evidence>
<evidence type="ECO:0000313" key="10">
    <source>
        <dbReference type="Proteomes" id="UP000265520"/>
    </source>
</evidence>
<dbReference type="GO" id="GO:0003677">
    <property type="term" value="F:DNA binding"/>
    <property type="evidence" value="ECO:0007669"/>
    <property type="project" value="InterPro"/>
</dbReference>
<dbReference type="InterPro" id="IPR046950">
    <property type="entry name" value="DNA-dir_Rpol_C_phage-type"/>
</dbReference>
<dbReference type="PANTHER" id="PTHR10102">
    <property type="entry name" value="DNA-DIRECTED RNA POLYMERASE, MITOCHONDRIAL"/>
    <property type="match status" value="1"/>
</dbReference>
<comment type="caution">
    <text evidence="9">The sequence shown here is derived from an EMBL/GenBank/DDBJ whole genome shotgun (WGS) entry which is preliminary data.</text>
</comment>
<keyword evidence="4" id="KW-0808">Transferase</keyword>
<organism evidence="9 10">
    <name type="scientific">Trifolium medium</name>
    <dbReference type="NCBI Taxonomy" id="97028"/>
    <lineage>
        <taxon>Eukaryota</taxon>
        <taxon>Viridiplantae</taxon>
        <taxon>Streptophyta</taxon>
        <taxon>Embryophyta</taxon>
        <taxon>Tracheophyta</taxon>
        <taxon>Spermatophyta</taxon>
        <taxon>Magnoliopsida</taxon>
        <taxon>eudicotyledons</taxon>
        <taxon>Gunneridae</taxon>
        <taxon>Pentapetalae</taxon>
        <taxon>rosids</taxon>
        <taxon>fabids</taxon>
        <taxon>Fabales</taxon>
        <taxon>Fabaceae</taxon>
        <taxon>Papilionoideae</taxon>
        <taxon>50 kb inversion clade</taxon>
        <taxon>NPAAA clade</taxon>
        <taxon>Hologalegina</taxon>
        <taxon>IRL clade</taxon>
        <taxon>Trifolieae</taxon>
        <taxon>Trifolium</taxon>
    </lineage>
</organism>
<dbReference type="Pfam" id="PF00940">
    <property type="entry name" value="RNA_pol"/>
    <property type="match status" value="1"/>
</dbReference>
<dbReference type="GO" id="GO:0003899">
    <property type="term" value="F:DNA-directed RNA polymerase activity"/>
    <property type="evidence" value="ECO:0007669"/>
    <property type="project" value="UniProtKB-EC"/>
</dbReference>
<dbReference type="GO" id="GO:0034245">
    <property type="term" value="C:mitochondrial DNA-directed RNA polymerase complex"/>
    <property type="evidence" value="ECO:0007669"/>
    <property type="project" value="TreeGrafter"/>
</dbReference>
<keyword evidence="3 9" id="KW-0240">DNA-directed RNA polymerase</keyword>
<evidence type="ECO:0000256" key="5">
    <source>
        <dbReference type="ARBA" id="ARBA00022695"/>
    </source>
</evidence>
<evidence type="ECO:0000256" key="1">
    <source>
        <dbReference type="ARBA" id="ARBA00009493"/>
    </source>
</evidence>
<dbReference type="InterPro" id="IPR043502">
    <property type="entry name" value="DNA/RNA_pol_sf"/>
</dbReference>
<evidence type="ECO:0000256" key="6">
    <source>
        <dbReference type="ARBA" id="ARBA00023163"/>
    </source>
</evidence>
<feature type="domain" description="DNA-directed RNA polymerase C-terminal" evidence="8">
    <location>
        <begin position="1"/>
        <end position="121"/>
    </location>
</feature>
<reference evidence="9 10" key="1">
    <citation type="journal article" date="2018" name="Front. Plant Sci.">
        <title>Red Clover (Trifolium pratense) and Zigzag Clover (T. medium) - A Picture of Genomic Similarities and Differences.</title>
        <authorList>
            <person name="Dluhosova J."/>
            <person name="Istvanek J."/>
            <person name="Nedelnik J."/>
            <person name="Repkova J."/>
        </authorList>
    </citation>
    <scope>NUCLEOTIDE SEQUENCE [LARGE SCALE GENOMIC DNA]</scope>
    <source>
        <strain evidence="10">cv. 10/8</strain>
        <tissue evidence="9">Leaf</tissue>
    </source>
</reference>
<dbReference type="Gene3D" id="1.10.150.20">
    <property type="entry name" value="5' to 3' exonuclease, C-terminal subdomain"/>
    <property type="match status" value="1"/>
</dbReference>
<keyword evidence="10" id="KW-1185">Reference proteome</keyword>
<evidence type="ECO:0000256" key="3">
    <source>
        <dbReference type="ARBA" id="ARBA00022478"/>
    </source>
</evidence>
<accession>A0A392NC07</accession>
<keyword evidence="6" id="KW-0804">Transcription</keyword>
<dbReference type="InterPro" id="IPR002092">
    <property type="entry name" value="DNA-dir_Rpol_phage-type"/>
</dbReference>
<dbReference type="AlphaFoldDB" id="A0A392NC07"/>
<evidence type="ECO:0000256" key="2">
    <source>
        <dbReference type="ARBA" id="ARBA00012418"/>
    </source>
</evidence>
<comment type="catalytic activity">
    <reaction evidence="7">
        <text>RNA(n) + a ribonucleoside 5'-triphosphate = RNA(n+1) + diphosphate</text>
        <dbReference type="Rhea" id="RHEA:21248"/>
        <dbReference type="Rhea" id="RHEA-COMP:14527"/>
        <dbReference type="Rhea" id="RHEA-COMP:17342"/>
        <dbReference type="ChEBI" id="CHEBI:33019"/>
        <dbReference type="ChEBI" id="CHEBI:61557"/>
        <dbReference type="ChEBI" id="CHEBI:140395"/>
        <dbReference type="EC" id="2.7.7.6"/>
    </reaction>
</comment>
<feature type="non-terminal residue" evidence="9">
    <location>
        <position position="1"/>
    </location>
</feature>
<evidence type="ECO:0000256" key="7">
    <source>
        <dbReference type="ARBA" id="ARBA00048552"/>
    </source>
</evidence>
<dbReference type="EMBL" id="LXQA010034364">
    <property type="protein sequence ID" value="MCH97212.1"/>
    <property type="molecule type" value="Genomic_DNA"/>
</dbReference>
<dbReference type="Proteomes" id="UP000265520">
    <property type="component" value="Unassembled WGS sequence"/>
</dbReference>
<dbReference type="EC" id="2.7.7.6" evidence="2"/>
<proteinExistence type="inferred from homology"/>
<dbReference type="PANTHER" id="PTHR10102:SF19">
    <property type="entry name" value="DNA-DIRECTED RNA POLYMERASE"/>
    <property type="match status" value="1"/>
</dbReference>
<evidence type="ECO:0000313" key="9">
    <source>
        <dbReference type="EMBL" id="MCH97212.1"/>
    </source>
</evidence>
<dbReference type="GO" id="GO:0006390">
    <property type="term" value="P:mitochondrial transcription"/>
    <property type="evidence" value="ECO:0007669"/>
    <property type="project" value="TreeGrafter"/>
</dbReference>